<dbReference type="InterPro" id="IPR006202">
    <property type="entry name" value="Neur_chan_lig-bd"/>
</dbReference>
<dbReference type="Proteomes" id="UP001152798">
    <property type="component" value="Chromosome 7"/>
</dbReference>
<keyword evidence="2 5" id="KW-0812">Transmembrane</keyword>
<feature type="transmembrane region" description="Helical" evidence="5">
    <location>
        <begin position="311"/>
        <end position="336"/>
    </location>
</feature>
<dbReference type="Gene3D" id="1.20.58.390">
    <property type="entry name" value="Neurotransmitter-gated ion-channel transmembrane domain"/>
    <property type="match status" value="1"/>
</dbReference>
<dbReference type="FunFam" id="2.70.170.10:FF:000028">
    <property type="entry name" value="AcetylCholine Receptor"/>
    <property type="match status" value="1"/>
</dbReference>
<evidence type="ECO:0000256" key="3">
    <source>
        <dbReference type="ARBA" id="ARBA00022989"/>
    </source>
</evidence>
<dbReference type="Gene3D" id="2.70.170.10">
    <property type="entry name" value="Neurotransmitter-gated ion-channel ligand-binding domain"/>
    <property type="match status" value="1"/>
</dbReference>
<dbReference type="InterPro" id="IPR036719">
    <property type="entry name" value="Neuro-gated_channel_TM_sf"/>
</dbReference>
<evidence type="ECO:0000256" key="4">
    <source>
        <dbReference type="ARBA" id="ARBA00023136"/>
    </source>
</evidence>
<feature type="transmembrane region" description="Helical" evidence="5">
    <location>
        <begin position="251"/>
        <end position="272"/>
    </location>
</feature>
<dbReference type="SUPFAM" id="SSF90112">
    <property type="entry name" value="Neurotransmitter-gated ion-channel transmembrane pore"/>
    <property type="match status" value="1"/>
</dbReference>
<feature type="chain" id="PRO_5040414369" description="Neurotransmitter-gated ion-channel ligand-binding domain-containing protein" evidence="6">
    <location>
        <begin position="22"/>
        <end position="430"/>
    </location>
</feature>
<dbReference type="EMBL" id="OV725083">
    <property type="protein sequence ID" value="CAH1406908.1"/>
    <property type="molecule type" value="Genomic_DNA"/>
</dbReference>
<evidence type="ECO:0000256" key="5">
    <source>
        <dbReference type="SAM" id="Phobius"/>
    </source>
</evidence>
<feature type="domain" description="Neurotransmitter-gated ion-channel ligand-binding" evidence="7">
    <location>
        <begin position="42"/>
        <end position="247"/>
    </location>
</feature>
<sequence>MPSIPQLLLFLALCFLGGSTAVHGDHDPPEFGKPLWNSTYTDQLKRDLLATYDKFARPAQHTNMTTVTIDLGLKHVHLDDSKSLMTVNAWVKLMWRDEKLQWNSSDYGGLKELHLADHEIWQPDVVLYNSALGNNIDHYGNTHCIATPEGKVMWVPPTQFVVFCDMDLSKWPFDRHLCSLRLGSWTYSGDQVDLQISKIGEIEASIKTMEVTEWNVVGVSKRRTSSYYECCSEPYVDVTFNLTVERRSPSYRAIVILPAMCTILLTLSPLWLPPQSKERYLLCGITVILIALFLVYFSIRLPLIGPSTPLIVMFYASSLIMVCCTVVLTVVCYNVVLSQVRLPRAVIDLLRGRLSKVLLLPTLRVKPSYDEDTSSTGEELRDYEGNNDDRMILSRRNPQEGWILVTAAFDRIFFVAYLVVFGSLMLKAVL</sequence>
<keyword evidence="6" id="KW-0732">Signal</keyword>
<keyword evidence="4 5" id="KW-0472">Membrane</keyword>
<dbReference type="SUPFAM" id="SSF63712">
    <property type="entry name" value="Nicotinic receptor ligand binding domain-like"/>
    <property type="match status" value="1"/>
</dbReference>
<comment type="subcellular location">
    <subcellularLocation>
        <location evidence="1">Membrane</location>
        <topology evidence="1">Multi-pass membrane protein</topology>
    </subcellularLocation>
</comment>
<dbReference type="PANTHER" id="PTHR18945">
    <property type="entry name" value="NEUROTRANSMITTER GATED ION CHANNEL"/>
    <property type="match status" value="1"/>
</dbReference>
<protein>
    <recommendedName>
        <fullName evidence="7">Neurotransmitter-gated ion-channel ligand-binding domain-containing protein</fullName>
    </recommendedName>
</protein>
<dbReference type="OrthoDB" id="410315at2759"/>
<evidence type="ECO:0000256" key="2">
    <source>
        <dbReference type="ARBA" id="ARBA00022692"/>
    </source>
</evidence>
<dbReference type="InterPro" id="IPR038050">
    <property type="entry name" value="Neuro_actylchol_rec"/>
</dbReference>
<evidence type="ECO:0000313" key="8">
    <source>
        <dbReference type="EMBL" id="CAH1406908.1"/>
    </source>
</evidence>
<gene>
    <name evidence="8" type="ORF">NEZAVI_LOCUS14746</name>
</gene>
<dbReference type="GO" id="GO:0005230">
    <property type="term" value="F:extracellular ligand-gated monoatomic ion channel activity"/>
    <property type="evidence" value="ECO:0007669"/>
    <property type="project" value="InterPro"/>
</dbReference>
<dbReference type="InterPro" id="IPR036734">
    <property type="entry name" value="Neur_chan_lig-bd_sf"/>
</dbReference>
<dbReference type="GO" id="GO:0016020">
    <property type="term" value="C:membrane"/>
    <property type="evidence" value="ECO:0007669"/>
    <property type="project" value="UniProtKB-SubCell"/>
</dbReference>
<proteinExistence type="predicted"/>
<feature type="transmembrane region" description="Helical" evidence="5">
    <location>
        <begin position="401"/>
        <end position="426"/>
    </location>
</feature>
<dbReference type="InterPro" id="IPR006201">
    <property type="entry name" value="Neur_channel"/>
</dbReference>
<dbReference type="AlphaFoldDB" id="A0A9P0HRM0"/>
<dbReference type="GO" id="GO:0004888">
    <property type="term" value="F:transmembrane signaling receptor activity"/>
    <property type="evidence" value="ECO:0007669"/>
    <property type="project" value="InterPro"/>
</dbReference>
<evidence type="ECO:0000256" key="1">
    <source>
        <dbReference type="ARBA" id="ARBA00004141"/>
    </source>
</evidence>
<evidence type="ECO:0000259" key="7">
    <source>
        <dbReference type="Pfam" id="PF02931"/>
    </source>
</evidence>
<organism evidence="8 9">
    <name type="scientific">Nezara viridula</name>
    <name type="common">Southern green stink bug</name>
    <name type="synonym">Cimex viridulus</name>
    <dbReference type="NCBI Taxonomy" id="85310"/>
    <lineage>
        <taxon>Eukaryota</taxon>
        <taxon>Metazoa</taxon>
        <taxon>Ecdysozoa</taxon>
        <taxon>Arthropoda</taxon>
        <taxon>Hexapoda</taxon>
        <taxon>Insecta</taxon>
        <taxon>Pterygota</taxon>
        <taxon>Neoptera</taxon>
        <taxon>Paraneoptera</taxon>
        <taxon>Hemiptera</taxon>
        <taxon>Heteroptera</taxon>
        <taxon>Panheteroptera</taxon>
        <taxon>Pentatomomorpha</taxon>
        <taxon>Pentatomoidea</taxon>
        <taxon>Pentatomidae</taxon>
        <taxon>Pentatominae</taxon>
        <taxon>Nezara</taxon>
    </lineage>
</organism>
<dbReference type="Pfam" id="PF02931">
    <property type="entry name" value="Neur_chan_LBD"/>
    <property type="match status" value="1"/>
</dbReference>
<feature type="transmembrane region" description="Helical" evidence="5">
    <location>
        <begin position="279"/>
        <end position="299"/>
    </location>
</feature>
<dbReference type="CDD" id="cd18997">
    <property type="entry name" value="LGIC_ECD_nAChR"/>
    <property type="match status" value="1"/>
</dbReference>
<name>A0A9P0HRM0_NEZVI</name>
<keyword evidence="3 5" id="KW-1133">Transmembrane helix</keyword>
<evidence type="ECO:0000313" key="9">
    <source>
        <dbReference type="Proteomes" id="UP001152798"/>
    </source>
</evidence>
<reference evidence="8" key="1">
    <citation type="submission" date="2022-01" db="EMBL/GenBank/DDBJ databases">
        <authorList>
            <person name="King R."/>
        </authorList>
    </citation>
    <scope>NUCLEOTIDE SEQUENCE</scope>
</reference>
<dbReference type="PRINTS" id="PR00252">
    <property type="entry name" value="NRIONCHANNEL"/>
</dbReference>
<keyword evidence="9" id="KW-1185">Reference proteome</keyword>
<feature type="signal peptide" evidence="6">
    <location>
        <begin position="1"/>
        <end position="21"/>
    </location>
</feature>
<accession>A0A9P0HRM0</accession>
<evidence type="ECO:0000256" key="6">
    <source>
        <dbReference type="SAM" id="SignalP"/>
    </source>
</evidence>